<proteinExistence type="predicted"/>
<evidence type="ECO:0000313" key="2">
    <source>
        <dbReference type="EMBL" id="GHJ31781.1"/>
    </source>
</evidence>
<sequence>MLLAPTLDLLKNLEPQPGDITVRLNAGYAPDRSGGRACARYGLRRDLTGTLTPTTVALIDSGFGLLFTAGWLRHLAPELDLLLLLDPEGAPWGPKTNSFVTDRLLTAAHLAIQRGAEAIVVPCNTATVTAIDALRERFEPRVPVIGTVPAVKPAAATSQNLAVWATVRTTASDYQDRLIADFANGMPVARVACPGLAEAVDHGDMAAAAEAIADATERTPRNCDAVVLGCTHYPLVAPQILQSLPAGTILYDSAEAVAHQTLRRLNRTRETSSVVGSIDVVLSDRPGYLPAGAHAYPVGRALATAARVPREALISATTRVTVTARAI</sequence>
<dbReference type="InterPro" id="IPR001920">
    <property type="entry name" value="Asp/Glu_race"/>
</dbReference>
<dbReference type="PANTHER" id="PTHR21198:SF2">
    <property type="entry name" value="GLUTAMATE RACEMASE"/>
    <property type="match status" value="1"/>
</dbReference>
<dbReference type="SUPFAM" id="SSF53681">
    <property type="entry name" value="Aspartate/glutamate racemase"/>
    <property type="match status" value="2"/>
</dbReference>
<gene>
    <name evidence="2" type="ORF">TPA0910_62140</name>
</gene>
<reference evidence="2" key="1">
    <citation type="submission" date="2024-05" db="EMBL/GenBank/DDBJ databases">
        <title>Whole genome shotgun sequence of Streptomyces hygroscopicus NBRC 113678.</title>
        <authorList>
            <person name="Komaki H."/>
            <person name="Tamura T."/>
        </authorList>
    </citation>
    <scope>NUCLEOTIDE SEQUENCE</scope>
    <source>
        <strain evidence="2">N11-34</strain>
    </source>
</reference>
<name>A0ABQ3U854_STRHY</name>
<dbReference type="EMBL" id="BNEK01000005">
    <property type="protein sequence ID" value="GHJ31781.1"/>
    <property type="molecule type" value="Genomic_DNA"/>
</dbReference>
<dbReference type="InterPro" id="IPR015942">
    <property type="entry name" value="Asp/Glu/hydantoin_racemase"/>
</dbReference>
<dbReference type="InterPro" id="IPR018187">
    <property type="entry name" value="Asp/Glu_racemase_AS_1"/>
</dbReference>
<organism evidence="2 3">
    <name type="scientific">Streptomyces hygroscopicus</name>
    <dbReference type="NCBI Taxonomy" id="1912"/>
    <lineage>
        <taxon>Bacteria</taxon>
        <taxon>Bacillati</taxon>
        <taxon>Actinomycetota</taxon>
        <taxon>Actinomycetes</taxon>
        <taxon>Kitasatosporales</taxon>
        <taxon>Streptomycetaceae</taxon>
        <taxon>Streptomyces</taxon>
        <taxon>Streptomyces violaceusniger group</taxon>
    </lineage>
</organism>
<evidence type="ECO:0000313" key="3">
    <source>
        <dbReference type="Proteomes" id="UP001054854"/>
    </source>
</evidence>
<evidence type="ECO:0000256" key="1">
    <source>
        <dbReference type="ARBA" id="ARBA00023235"/>
    </source>
</evidence>
<dbReference type="PROSITE" id="PS00923">
    <property type="entry name" value="ASP_GLU_RACEMASE_1"/>
    <property type="match status" value="1"/>
</dbReference>
<accession>A0ABQ3U854</accession>
<dbReference type="PANTHER" id="PTHR21198">
    <property type="entry name" value="GLUTAMATE RACEMASE"/>
    <property type="match status" value="1"/>
</dbReference>
<dbReference type="Gene3D" id="3.40.50.1860">
    <property type="match status" value="2"/>
</dbReference>
<dbReference type="Pfam" id="PF01177">
    <property type="entry name" value="Asp_Glu_race"/>
    <property type="match status" value="1"/>
</dbReference>
<comment type="caution">
    <text evidence="2">The sequence shown here is derived from an EMBL/GenBank/DDBJ whole genome shotgun (WGS) entry which is preliminary data.</text>
</comment>
<keyword evidence="3" id="KW-1185">Reference proteome</keyword>
<dbReference type="InterPro" id="IPR033134">
    <property type="entry name" value="Asp/Glu_racemase_AS_2"/>
</dbReference>
<dbReference type="Proteomes" id="UP001054854">
    <property type="component" value="Unassembled WGS sequence"/>
</dbReference>
<keyword evidence="1" id="KW-0413">Isomerase</keyword>
<protein>
    <submittedName>
        <fullName evidence="2">Glutamate racemase</fullName>
    </submittedName>
</protein>
<dbReference type="PROSITE" id="PS00924">
    <property type="entry name" value="ASP_GLU_RACEMASE_2"/>
    <property type="match status" value="1"/>
</dbReference>